<name>A0A5Q2QBS6_9GAMM</name>
<evidence type="ECO:0000313" key="8">
    <source>
        <dbReference type="EMBL" id="QGG79466.1"/>
    </source>
</evidence>
<dbReference type="RefSeq" id="WP_153712970.1">
    <property type="nucleotide sequence ID" value="NZ_CP045871.1"/>
</dbReference>
<evidence type="ECO:0000256" key="5">
    <source>
        <dbReference type="ARBA" id="ARBA00023136"/>
    </source>
</evidence>
<evidence type="ECO:0000256" key="4">
    <source>
        <dbReference type="ARBA" id="ARBA00022989"/>
    </source>
</evidence>
<dbReference type="GO" id="GO:0005886">
    <property type="term" value="C:plasma membrane"/>
    <property type="evidence" value="ECO:0007669"/>
    <property type="project" value="UniProtKB-SubCell"/>
</dbReference>
<evidence type="ECO:0000313" key="9">
    <source>
        <dbReference type="Proteomes" id="UP000388235"/>
    </source>
</evidence>
<accession>A0A5Q2QBS6</accession>
<keyword evidence="5 6" id="KW-0472">Membrane</keyword>
<sequence length="178" mass="19820">MAIYVFLFAVQDWGFRQNSAAASLIFLPHGWRVVSFFLFRFRALPGLLVGHIATCVLFFPNFTEMPWTYVATCIASVTPLPLVYLALYALGWDLLAPRNAYPVVPWTSFALLGVIATALNGVAVSSVYLVTASRDIDVNQLVQYAVGDLIGMIVFVGALLFYFRWDRRRRLAASTQSG</sequence>
<proteinExistence type="predicted"/>
<dbReference type="AlphaFoldDB" id="A0A5Q2QBS6"/>
<protein>
    <recommendedName>
        <fullName evidence="7">MASE1 domain-containing protein</fullName>
    </recommendedName>
</protein>
<keyword evidence="4 6" id="KW-1133">Transmembrane helix</keyword>
<dbReference type="Pfam" id="PF05231">
    <property type="entry name" value="MASE1"/>
    <property type="match status" value="1"/>
</dbReference>
<evidence type="ECO:0000256" key="3">
    <source>
        <dbReference type="ARBA" id="ARBA00022692"/>
    </source>
</evidence>
<evidence type="ECO:0000256" key="1">
    <source>
        <dbReference type="ARBA" id="ARBA00004651"/>
    </source>
</evidence>
<feature type="domain" description="MASE1" evidence="7">
    <location>
        <begin position="21"/>
        <end position="169"/>
    </location>
</feature>
<keyword evidence="9" id="KW-1185">Reference proteome</keyword>
<dbReference type="InterPro" id="IPR007895">
    <property type="entry name" value="MASE1"/>
</dbReference>
<feature type="transmembrane region" description="Helical" evidence="6">
    <location>
        <begin position="46"/>
        <end position="63"/>
    </location>
</feature>
<dbReference type="Proteomes" id="UP000388235">
    <property type="component" value="Chromosome"/>
</dbReference>
<dbReference type="KEGG" id="llp:GH975_02340"/>
<evidence type="ECO:0000256" key="6">
    <source>
        <dbReference type="SAM" id="Phobius"/>
    </source>
</evidence>
<gene>
    <name evidence="8" type="ORF">GH975_02340</name>
</gene>
<evidence type="ECO:0000259" key="7">
    <source>
        <dbReference type="Pfam" id="PF05231"/>
    </source>
</evidence>
<feature type="transmembrane region" description="Helical" evidence="6">
    <location>
        <begin position="141"/>
        <end position="163"/>
    </location>
</feature>
<organism evidence="8 9">
    <name type="scientific">Litorivicinus lipolyticus</name>
    <dbReference type="NCBI Taxonomy" id="418701"/>
    <lineage>
        <taxon>Bacteria</taxon>
        <taxon>Pseudomonadati</taxon>
        <taxon>Pseudomonadota</taxon>
        <taxon>Gammaproteobacteria</taxon>
        <taxon>Oceanospirillales</taxon>
        <taxon>Litorivicinaceae</taxon>
        <taxon>Litorivicinus</taxon>
    </lineage>
</organism>
<evidence type="ECO:0000256" key="2">
    <source>
        <dbReference type="ARBA" id="ARBA00022475"/>
    </source>
</evidence>
<reference evidence="8 9" key="1">
    <citation type="submission" date="2019-11" db="EMBL/GenBank/DDBJ databases">
        <authorList>
            <person name="Khan S.A."/>
            <person name="Jeon C.O."/>
            <person name="Chun B.H."/>
        </authorList>
    </citation>
    <scope>NUCLEOTIDE SEQUENCE [LARGE SCALE GENOMIC DNA]</scope>
    <source>
        <strain evidence="8 9">IMCC 1097</strain>
    </source>
</reference>
<feature type="transmembrane region" description="Helical" evidence="6">
    <location>
        <begin position="20"/>
        <end position="39"/>
    </location>
</feature>
<feature type="transmembrane region" description="Helical" evidence="6">
    <location>
        <begin position="69"/>
        <end position="91"/>
    </location>
</feature>
<feature type="transmembrane region" description="Helical" evidence="6">
    <location>
        <begin position="103"/>
        <end position="129"/>
    </location>
</feature>
<keyword evidence="3 6" id="KW-0812">Transmembrane</keyword>
<dbReference type="EMBL" id="CP045871">
    <property type="protein sequence ID" value="QGG79466.1"/>
    <property type="molecule type" value="Genomic_DNA"/>
</dbReference>
<comment type="subcellular location">
    <subcellularLocation>
        <location evidence="1">Cell membrane</location>
        <topology evidence="1">Multi-pass membrane protein</topology>
    </subcellularLocation>
</comment>
<keyword evidence="2" id="KW-1003">Cell membrane</keyword>